<organism evidence="2 3">
    <name type="scientific">Wallemia hederae</name>
    <dbReference type="NCBI Taxonomy" id="1540922"/>
    <lineage>
        <taxon>Eukaryota</taxon>
        <taxon>Fungi</taxon>
        <taxon>Dikarya</taxon>
        <taxon>Basidiomycota</taxon>
        <taxon>Wallemiomycotina</taxon>
        <taxon>Wallemiomycetes</taxon>
        <taxon>Wallemiales</taxon>
        <taxon>Wallemiaceae</taxon>
        <taxon>Wallemia</taxon>
    </lineage>
</organism>
<evidence type="ECO:0000256" key="1">
    <source>
        <dbReference type="SAM" id="Phobius"/>
    </source>
</evidence>
<evidence type="ECO:0000313" key="3">
    <source>
        <dbReference type="Proteomes" id="UP000310189"/>
    </source>
</evidence>
<dbReference type="EMBL" id="SPNW01000098">
    <property type="protein sequence ID" value="TIA85766.1"/>
    <property type="molecule type" value="Genomic_DNA"/>
</dbReference>
<reference evidence="2 3" key="1">
    <citation type="submission" date="2019-03" db="EMBL/GenBank/DDBJ databases">
        <title>Sequencing 23 genomes of Wallemia ichthyophaga.</title>
        <authorList>
            <person name="Gostincar C."/>
        </authorList>
    </citation>
    <scope>NUCLEOTIDE SEQUENCE [LARGE SCALE GENOMIC DNA]</scope>
    <source>
        <strain evidence="2 3">EXF-5753</strain>
    </source>
</reference>
<keyword evidence="3" id="KW-1185">Reference proteome</keyword>
<keyword evidence="1" id="KW-0472">Membrane</keyword>
<feature type="transmembrane region" description="Helical" evidence="1">
    <location>
        <begin position="72"/>
        <end position="93"/>
    </location>
</feature>
<feature type="transmembrane region" description="Helical" evidence="1">
    <location>
        <begin position="113"/>
        <end position="133"/>
    </location>
</feature>
<name>A0A4T0FGB1_9BASI</name>
<accession>A0A4T0FGB1</accession>
<dbReference type="AlphaFoldDB" id="A0A4T0FGB1"/>
<comment type="caution">
    <text evidence="2">The sequence shown here is derived from an EMBL/GenBank/DDBJ whole genome shotgun (WGS) entry which is preliminary data.</text>
</comment>
<sequence>MTFTRTIIKIALVTCMVGVLLETLPGESDSDGEHADASEEDGAGIAVLGWLVLLRVIRALRLPLLLSIAFRTLSLLLIKIYDVTLAILSPILFPLSLIPTPTVSSASVSLTWLPLYQFLGGAAIVGALIGQVAKRVY</sequence>
<feature type="transmembrane region" description="Helical" evidence="1">
    <location>
        <begin position="42"/>
        <end position="60"/>
    </location>
</feature>
<dbReference type="Proteomes" id="UP000310189">
    <property type="component" value="Unassembled WGS sequence"/>
</dbReference>
<evidence type="ECO:0000313" key="2">
    <source>
        <dbReference type="EMBL" id="TIA85766.1"/>
    </source>
</evidence>
<keyword evidence="1" id="KW-0812">Transmembrane</keyword>
<gene>
    <name evidence="2" type="ORF">E3P99_03894</name>
</gene>
<keyword evidence="1" id="KW-1133">Transmembrane helix</keyword>
<proteinExistence type="predicted"/>
<protein>
    <submittedName>
        <fullName evidence="2">Uncharacterized protein</fullName>
    </submittedName>
</protein>